<name>A0ACB6R416_9PLEO</name>
<comment type="caution">
    <text evidence="1">The sequence shown here is derived from an EMBL/GenBank/DDBJ whole genome shotgun (WGS) entry which is preliminary data.</text>
</comment>
<sequence length="455" mass="50971">MAGASRWANIDDLESQRKKEKEEKKRLKQLKQQQAETEAEALRAKKEQEELDSRPAKKRKLSPSPENRSASASSGEKRKLLRFEAGGWGPCRNVSNFETLNHIEEGTYGWVSRAKETATGEVVALKKMKMEYAQDGFPVTALREIQLLQHSKHQHVINLREVVMGDQLDEVYLVMDFIEHDLKSLQEIMPEPFLASEVKTLLLQLTSALDFLHTHWILHRDLKTSNILLNNRGILKIADFGMARRTSDPPPPNLTQLVVTLWYRAPELLLGTTTYDFAIDMWSLGCIFGELLSKEPLLQGKNEVDELSKIFSLCGIPTDMSWPGFRRLPNARSLKLPRDVEQNAGSIIRTKFPFLTTAGCGLLSSLLALNPESRPTAQDVLAHPYFKEAPKPKSAALFPTFPSKAGGEKRRRASPHAPVRGGAAPGLGGKEIDFSGIFARRDEEQHGAGFTLRMG</sequence>
<protein>
    <submittedName>
        <fullName evidence="1">Kinase-like protein</fullName>
    </submittedName>
</protein>
<reference evidence="1" key="1">
    <citation type="journal article" date="2020" name="Stud. Mycol.">
        <title>101 Dothideomycetes genomes: a test case for predicting lifestyles and emergence of pathogens.</title>
        <authorList>
            <person name="Haridas S."/>
            <person name="Albert R."/>
            <person name="Binder M."/>
            <person name="Bloem J."/>
            <person name="Labutti K."/>
            <person name="Salamov A."/>
            <person name="Andreopoulos B."/>
            <person name="Baker S."/>
            <person name="Barry K."/>
            <person name="Bills G."/>
            <person name="Bluhm B."/>
            <person name="Cannon C."/>
            <person name="Castanera R."/>
            <person name="Culley D."/>
            <person name="Daum C."/>
            <person name="Ezra D."/>
            <person name="Gonzalez J."/>
            <person name="Henrissat B."/>
            <person name="Kuo A."/>
            <person name="Liang C."/>
            <person name="Lipzen A."/>
            <person name="Lutzoni F."/>
            <person name="Magnuson J."/>
            <person name="Mondo S."/>
            <person name="Nolan M."/>
            <person name="Ohm R."/>
            <person name="Pangilinan J."/>
            <person name="Park H.-J."/>
            <person name="Ramirez L."/>
            <person name="Alfaro M."/>
            <person name="Sun H."/>
            <person name="Tritt A."/>
            <person name="Yoshinaga Y."/>
            <person name="Zwiers L.-H."/>
            <person name="Turgeon B."/>
            <person name="Goodwin S."/>
            <person name="Spatafora J."/>
            <person name="Crous P."/>
            <person name="Grigoriev I."/>
        </authorList>
    </citation>
    <scope>NUCLEOTIDE SEQUENCE</scope>
    <source>
        <strain evidence="1">ATCC 200398</strain>
    </source>
</reference>
<organism evidence="1 2">
    <name type="scientific">Lindgomyces ingoldianus</name>
    <dbReference type="NCBI Taxonomy" id="673940"/>
    <lineage>
        <taxon>Eukaryota</taxon>
        <taxon>Fungi</taxon>
        <taxon>Dikarya</taxon>
        <taxon>Ascomycota</taxon>
        <taxon>Pezizomycotina</taxon>
        <taxon>Dothideomycetes</taxon>
        <taxon>Pleosporomycetidae</taxon>
        <taxon>Pleosporales</taxon>
        <taxon>Lindgomycetaceae</taxon>
        <taxon>Lindgomyces</taxon>
    </lineage>
</organism>
<keyword evidence="2" id="KW-1185">Reference proteome</keyword>
<dbReference type="Proteomes" id="UP000799755">
    <property type="component" value="Unassembled WGS sequence"/>
</dbReference>
<proteinExistence type="predicted"/>
<evidence type="ECO:0000313" key="2">
    <source>
        <dbReference type="Proteomes" id="UP000799755"/>
    </source>
</evidence>
<dbReference type="EMBL" id="MU003500">
    <property type="protein sequence ID" value="KAF2473062.1"/>
    <property type="molecule type" value="Genomic_DNA"/>
</dbReference>
<gene>
    <name evidence="1" type="ORF">BDR25DRAFT_332752</name>
</gene>
<evidence type="ECO:0000313" key="1">
    <source>
        <dbReference type="EMBL" id="KAF2473062.1"/>
    </source>
</evidence>
<accession>A0ACB6R416</accession>